<dbReference type="STRING" id="568768.GCA_000406125_00791"/>
<evidence type="ECO:0000256" key="1">
    <source>
        <dbReference type="ARBA" id="ARBA00001974"/>
    </source>
</evidence>
<dbReference type="InterPro" id="IPR003953">
    <property type="entry name" value="FAD-dep_OxRdtase_2_FAD-bd"/>
</dbReference>
<dbReference type="PANTHER" id="PTHR43400">
    <property type="entry name" value="FUMARATE REDUCTASE"/>
    <property type="match status" value="1"/>
</dbReference>
<evidence type="ECO:0000256" key="3">
    <source>
        <dbReference type="ARBA" id="ARBA00022827"/>
    </source>
</evidence>
<keyword evidence="2" id="KW-0285">Flavoprotein</keyword>
<evidence type="ECO:0000313" key="7">
    <source>
        <dbReference type="EMBL" id="QDX31170.1"/>
    </source>
</evidence>
<dbReference type="SUPFAM" id="SSF51905">
    <property type="entry name" value="FAD/NAD(P)-binding domain"/>
    <property type="match status" value="1"/>
</dbReference>
<dbReference type="Pfam" id="PF00890">
    <property type="entry name" value="FAD_binding_2"/>
    <property type="match status" value="1"/>
</dbReference>
<name>A0A5B8IHJ2_9GAMM</name>
<feature type="chain" id="PRO_5022690906" evidence="5">
    <location>
        <begin position="25"/>
        <end position="523"/>
    </location>
</feature>
<dbReference type="AlphaFoldDB" id="A0A5B8IHJ2"/>
<dbReference type="Gene3D" id="3.50.50.60">
    <property type="entry name" value="FAD/NAD(P)-binding domain"/>
    <property type="match status" value="1"/>
</dbReference>
<accession>A0A5B8IHJ2</accession>
<comment type="cofactor">
    <cofactor evidence="1">
        <name>FAD</name>
        <dbReference type="ChEBI" id="CHEBI:57692"/>
    </cofactor>
</comment>
<dbReference type="KEGG" id="dic:Dpoa569_0003155"/>
<proteinExistence type="predicted"/>
<gene>
    <name evidence="7" type="ORF">Dpoa569_0003155</name>
</gene>
<reference evidence="7 8" key="1">
    <citation type="journal article" date="2019" name="Environ. Microbiol.">
        <title>The phytopathogenic nature of Dickeya aquatica 174/2 and the dynamic early evolution of Dickeya pathogenicity.</title>
        <authorList>
            <person name="Duprey A."/>
            <person name="Taib N."/>
            <person name="Leonard S."/>
            <person name="Garin T."/>
            <person name="Flandrois J.P."/>
            <person name="Nasser W."/>
            <person name="Brochier-Armanet C."/>
            <person name="Reverchon S."/>
        </authorList>
    </citation>
    <scope>NUCLEOTIDE SEQUENCE [LARGE SCALE GENOMIC DNA]</scope>
    <source>
        <strain evidence="7 8">NCPPB 569</strain>
    </source>
</reference>
<organism evidence="7 8">
    <name type="scientific">Dickeya poaceiphila</name>
    <dbReference type="NCBI Taxonomy" id="568768"/>
    <lineage>
        <taxon>Bacteria</taxon>
        <taxon>Pseudomonadati</taxon>
        <taxon>Pseudomonadota</taxon>
        <taxon>Gammaproteobacteria</taxon>
        <taxon>Enterobacterales</taxon>
        <taxon>Pectobacteriaceae</taxon>
        <taxon>Dickeya</taxon>
    </lineage>
</organism>
<evidence type="ECO:0000259" key="6">
    <source>
        <dbReference type="Pfam" id="PF00890"/>
    </source>
</evidence>
<dbReference type="GO" id="GO:0016491">
    <property type="term" value="F:oxidoreductase activity"/>
    <property type="evidence" value="ECO:0007669"/>
    <property type="project" value="UniProtKB-KW"/>
</dbReference>
<evidence type="ECO:0000256" key="4">
    <source>
        <dbReference type="ARBA" id="ARBA00023002"/>
    </source>
</evidence>
<feature type="domain" description="FAD-dependent oxidoreductase 2 FAD-binding" evidence="6">
    <location>
        <begin position="51"/>
        <end position="492"/>
    </location>
</feature>
<dbReference type="InterPro" id="IPR027477">
    <property type="entry name" value="Succ_DH/fumarate_Rdtase_cat_sf"/>
</dbReference>
<dbReference type="InterPro" id="IPR050315">
    <property type="entry name" value="FAD-oxidoreductase_2"/>
</dbReference>
<dbReference type="PANTHER" id="PTHR43400:SF10">
    <property type="entry name" value="3-OXOSTEROID 1-DEHYDROGENASE"/>
    <property type="match status" value="1"/>
</dbReference>
<keyword evidence="4" id="KW-0560">Oxidoreductase</keyword>
<dbReference type="RefSeq" id="WP_042868806.1">
    <property type="nucleotide sequence ID" value="NZ_CM001975.1"/>
</dbReference>
<protein>
    <submittedName>
        <fullName evidence="7">FAD-dependent oxidoreductase</fullName>
    </submittedName>
</protein>
<dbReference type="OrthoDB" id="9813348at2"/>
<dbReference type="Proteomes" id="UP000320591">
    <property type="component" value="Chromosome"/>
</dbReference>
<keyword evidence="3" id="KW-0274">FAD</keyword>
<keyword evidence="5" id="KW-0732">Signal</keyword>
<keyword evidence="8" id="KW-1185">Reference proteome</keyword>
<dbReference type="PRINTS" id="PR00411">
    <property type="entry name" value="PNDRDTASEI"/>
</dbReference>
<evidence type="ECO:0000256" key="5">
    <source>
        <dbReference type="SAM" id="SignalP"/>
    </source>
</evidence>
<dbReference type="SUPFAM" id="SSF56425">
    <property type="entry name" value="Succinate dehydrogenase/fumarate reductase flavoprotein, catalytic domain"/>
    <property type="match status" value="1"/>
</dbReference>
<dbReference type="EMBL" id="CP042220">
    <property type="protein sequence ID" value="QDX31170.1"/>
    <property type="molecule type" value="Genomic_DNA"/>
</dbReference>
<dbReference type="Gene3D" id="3.90.700.10">
    <property type="entry name" value="Succinate dehydrogenase/fumarate reductase flavoprotein, catalytic domain"/>
    <property type="match status" value="1"/>
</dbReference>
<sequence length="523" mass="56144">MVQYRKKLLAALCLSVLGITSAQASGQAEPAAEPAKSAEPAKPVELPKSADVVVIGAGAAGTAATMAAAEKGASVVLLEKQPAVGGTGNFAEGIFAANSSMQKRQGIVVTPDMAFKTIMEYSHWMANPYVVRTFVNRSADTIEWVKSKGIKFEYIGPGGPGGMLTWHVIDGPGHGRYLIKTFHEQFKNMKVTTLVKTAGKDLVMKDGKITGVIAEGSDGKPFQIDTKAVIVATGGYANNKEMLQKYVAMPDTIMVGNIGKDGDGIKMAWKAGAKEEGMGVVQSYRPGLPDYAPNSQMLAAARQPYLWVDKTGRRFTDESIVIIWPHAGNALAKAGGVMYSIFDDDTRKHVVNDGIDVPIGEWVIANTKLVKFDDEFAKESQKNRGFVFKSNSLDDLAKQMGIDPAVLKRTVEDNNRYAAQKRDDVFNKNMDYLRPVKTGPFYAVKMMPAALGTLGGVKINEKMEAVSPNGSPVPGLYVTGNDAAGMYGDTYDLLLGGGTFGFALNSGRMAGENALEYLHFTAK</sequence>
<dbReference type="InterPro" id="IPR036188">
    <property type="entry name" value="FAD/NAD-bd_sf"/>
</dbReference>
<evidence type="ECO:0000313" key="8">
    <source>
        <dbReference type="Proteomes" id="UP000320591"/>
    </source>
</evidence>
<feature type="signal peptide" evidence="5">
    <location>
        <begin position="1"/>
        <end position="24"/>
    </location>
</feature>
<evidence type="ECO:0000256" key="2">
    <source>
        <dbReference type="ARBA" id="ARBA00022630"/>
    </source>
</evidence>
<dbReference type="GO" id="GO:0008202">
    <property type="term" value="P:steroid metabolic process"/>
    <property type="evidence" value="ECO:0007669"/>
    <property type="project" value="UniProtKB-ARBA"/>
</dbReference>